<sequence length="205" mass="21835">MIHRRLMLHLTGLGLLALTGAGAARAQVDVKAILDDPEAPVGGDPKGDVTIVAFLDYNCPFCKKATPELDAMARRDGHVRLVYKDWPILSQTSVHGAKLALAAGYQGRYGAAHAALMAMSGRRRAEDDMTQAVAAAGVDMTRLQADLDAHDAEITALLKRNGEQAEALGLQGTPVFLVGPYKIAQPLDRDGFAKVVAQVRAGARR</sequence>
<evidence type="ECO:0000313" key="9">
    <source>
        <dbReference type="EMBL" id="SNB56042.1"/>
    </source>
</evidence>
<comment type="function">
    <text evidence="1">May be required for disulfide bond formation in some proteins.</text>
</comment>
<dbReference type="PANTHER" id="PTHR13887">
    <property type="entry name" value="GLUTATHIONE S-TRANSFERASE KAPPA"/>
    <property type="match status" value="1"/>
</dbReference>
<dbReference type="GO" id="GO:0016853">
    <property type="term" value="F:isomerase activity"/>
    <property type="evidence" value="ECO:0007669"/>
    <property type="project" value="UniProtKB-KW"/>
</dbReference>
<keyword evidence="4" id="KW-0560">Oxidoreductase</keyword>
<evidence type="ECO:0000256" key="4">
    <source>
        <dbReference type="ARBA" id="ARBA00023002"/>
    </source>
</evidence>
<evidence type="ECO:0000256" key="2">
    <source>
        <dbReference type="ARBA" id="ARBA00005791"/>
    </source>
</evidence>
<dbReference type="Gene3D" id="3.40.30.10">
    <property type="entry name" value="Glutaredoxin"/>
    <property type="match status" value="1"/>
</dbReference>
<evidence type="ECO:0000256" key="7">
    <source>
        <dbReference type="SAM" id="SignalP"/>
    </source>
</evidence>
<evidence type="ECO:0000256" key="6">
    <source>
        <dbReference type="ARBA" id="ARBA00023284"/>
    </source>
</evidence>
<reference evidence="10" key="1">
    <citation type="submission" date="2017-06" db="EMBL/GenBank/DDBJ databases">
        <authorList>
            <person name="Varghese N."/>
            <person name="Submissions S."/>
        </authorList>
    </citation>
    <scope>NUCLEOTIDE SEQUENCE [LARGE SCALE GENOMIC DNA]</scope>
    <source>
        <strain evidence="10">DSM 137</strain>
    </source>
</reference>
<organism evidence="9 10">
    <name type="scientific">Rhodoblastus acidophilus</name>
    <name type="common">Rhodopseudomonas acidophila</name>
    <dbReference type="NCBI Taxonomy" id="1074"/>
    <lineage>
        <taxon>Bacteria</taxon>
        <taxon>Pseudomonadati</taxon>
        <taxon>Pseudomonadota</taxon>
        <taxon>Alphaproteobacteria</taxon>
        <taxon>Hyphomicrobiales</taxon>
        <taxon>Rhodoblastaceae</taxon>
        <taxon>Rhodoblastus</taxon>
    </lineage>
</organism>
<keyword evidence="6" id="KW-0676">Redox-active center</keyword>
<evidence type="ECO:0000256" key="1">
    <source>
        <dbReference type="ARBA" id="ARBA00003565"/>
    </source>
</evidence>
<keyword evidence="5" id="KW-1015">Disulfide bond</keyword>
<dbReference type="PROSITE" id="PS51352">
    <property type="entry name" value="THIOREDOXIN_2"/>
    <property type="match status" value="1"/>
</dbReference>
<evidence type="ECO:0000313" key="10">
    <source>
        <dbReference type="Proteomes" id="UP000198418"/>
    </source>
</evidence>
<dbReference type="OrthoDB" id="9780147at2"/>
<dbReference type="InterPro" id="IPR012336">
    <property type="entry name" value="Thioredoxin-like_fold"/>
</dbReference>
<evidence type="ECO:0000256" key="3">
    <source>
        <dbReference type="ARBA" id="ARBA00022729"/>
    </source>
</evidence>
<keyword evidence="3 7" id="KW-0732">Signal</keyword>
<evidence type="ECO:0000256" key="5">
    <source>
        <dbReference type="ARBA" id="ARBA00023157"/>
    </source>
</evidence>
<dbReference type="InterPro" id="IPR036249">
    <property type="entry name" value="Thioredoxin-like_sf"/>
</dbReference>
<dbReference type="AlphaFoldDB" id="A0A212Q9P4"/>
<comment type="similarity">
    <text evidence="2">Belongs to the thioredoxin family. DsbA subfamily.</text>
</comment>
<keyword evidence="9" id="KW-0413">Isomerase</keyword>
<gene>
    <name evidence="9" type="ORF">SAMN06265338_101490</name>
</gene>
<dbReference type="GO" id="GO:0016491">
    <property type="term" value="F:oxidoreductase activity"/>
    <property type="evidence" value="ECO:0007669"/>
    <property type="project" value="UniProtKB-KW"/>
</dbReference>
<proteinExistence type="inferred from homology"/>
<feature type="chain" id="PRO_5012826696" evidence="7">
    <location>
        <begin position="27"/>
        <end position="205"/>
    </location>
</feature>
<dbReference type="Pfam" id="PF13462">
    <property type="entry name" value="Thioredoxin_4"/>
    <property type="match status" value="1"/>
</dbReference>
<evidence type="ECO:0000259" key="8">
    <source>
        <dbReference type="PROSITE" id="PS51352"/>
    </source>
</evidence>
<dbReference type="RefSeq" id="WP_088518954.1">
    <property type="nucleotide sequence ID" value="NZ_FYDG01000001.1"/>
</dbReference>
<dbReference type="EMBL" id="FYDG01000001">
    <property type="protein sequence ID" value="SNB56042.1"/>
    <property type="molecule type" value="Genomic_DNA"/>
</dbReference>
<dbReference type="InterPro" id="IPR013766">
    <property type="entry name" value="Thioredoxin_domain"/>
</dbReference>
<accession>A0A212Q9P4</accession>
<keyword evidence="10" id="KW-1185">Reference proteome</keyword>
<name>A0A212Q9P4_RHOAC</name>
<feature type="domain" description="Thioredoxin" evidence="8">
    <location>
        <begin position="15"/>
        <end position="201"/>
    </location>
</feature>
<dbReference type="CDD" id="cd03023">
    <property type="entry name" value="DsbA_Com1_like"/>
    <property type="match status" value="1"/>
</dbReference>
<dbReference type="PANTHER" id="PTHR13887:SF14">
    <property type="entry name" value="DISULFIDE BOND FORMATION PROTEIN D"/>
    <property type="match status" value="1"/>
</dbReference>
<dbReference type="Proteomes" id="UP000198418">
    <property type="component" value="Unassembled WGS sequence"/>
</dbReference>
<feature type="signal peptide" evidence="7">
    <location>
        <begin position="1"/>
        <end position="26"/>
    </location>
</feature>
<dbReference type="SUPFAM" id="SSF52833">
    <property type="entry name" value="Thioredoxin-like"/>
    <property type="match status" value="1"/>
</dbReference>
<protein>
    <submittedName>
        <fullName evidence="9">Protein-disulfide isomerase</fullName>
    </submittedName>
</protein>